<organism evidence="2 3">
    <name type="scientific">Mycolicibacterium litorale</name>
    <dbReference type="NCBI Taxonomy" id="758802"/>
    <lineage>
        <taxon>Bacteria</taxon>
        <taxon>Bacillati</taxon>
        <taxon>Actinomycetota</taxon>
        <taxon>Actinomycetes</taxon>
        <taxon>Mycobacteriales</taxon>
        <taxon>Mycobacteriaceae</taxon>
        <taxon>Mycolicibacterium</taxon>
    </lineage>
</organism>
<dbReference type="RefSeq" id="WP_185295786.1">
    <property type="nucleotide sequence ID" value="NZ_AP023287.1"/>
</dbReference>
<dbReference type="Proteomes" id="UP000515734">
    <property type="component" value="Chromosome"/>
</dbReference>
<proteinExistence type="predicted"/>
<reference evidence="2 3" key="1">
    <citation type="submission" date="2020-07" db="EMBL/GenBank/DDBJ databases">
        <title>Complete genome sequence of Mycolicibacterium litorale like strain isolated from cardiac implantable electronic device infection.</title>
        <authorList>
            <person name="Fukano H."/>
            <person name="Miyama H."/>
            <person name="Hoshino Y."/>
        </authorList>
    </citation>
    <scope>NUCLEOTIDE SEQUENCE [LARGE SCALE GENOMIC DNA]</scope>
    <source>
        <strain evidence="2 3">NIIDNTM18</strain>
    </source>
</reference>
<protein>
    <recommendedName>
        <fullName evidence="4">Orn/DAP/Arg decarboxylase 2 N-terminal domain-containing protein</fullName>
    </recommendedName>
</protein>
<dbReference type="InterPro" id="IPR029066">
    <property type="entry name" value="PLP-binding_barrel"/>
</dbReference>
<evidence type="ECO:0000313" key="2">
    <source>
        <dbReference type="EMBL" id="BCI53050.1"/>
    </source>
</evidence>
<evidence type="ECO:0000256" key="1">
    <source>
        <dbReference type="SAM" id="MobiDB-lite"/>
    </source>
</evidence>
<name>A0A6S6P8M1_9MYCO</name>
<sequence length="245" mass="25783">MTRALDALDCAAHLQTSVHLMRDFIPGAGCGVPAAALADRALAAWVRDHGVTVTAHDDDELDLVRYHGLRPVQVVMRCGAATGAIGRAAGFGVSRFIVGTPQQMARLAESTPHTKYLYLDEHSPLVLGDRRLRVVGLHADVDDSGGAVEWAGAAERLLCRAVVLKTCGSPIRRISLSGGSSDIWMAGRTPHLASVVAAVDGALRDGCQRWRLDRPSVTLSPLTTARRNAASPRSAASVAAGTTPA</sequence>
<evidence type="ECO:0008006" key="4">
    <source>
        <dbReference type="Google" id="ProtNLM"/>
    </source>
</evidence>
<dbReference type="EMBL" id="AP023287">
    <property type="protein sequence ID" value="BCI53050.1"/>
    <property type="molecule type" value="Genomic_DNA"/>
</dbReference>
<evidence type="ECO:0000313" key="3">
    <source>
        <dbReference type="Proteomes" id="UP000515734"/>
    </source>
</evidence>
<dbReference type="AlphaFoldDB" id="A0A6S6P8M1"/>
<accession>A0A6S6P8M1</accession>
<dbReference type="SUPFAM" id="SSF51419">
    <property type="entry name" value="PLP-binding barrel"/>
    <property type="match status" value="1"/>
</dbReference>
<feature type="compositionally biased region" description="Low complexity" evidence="1">
    <location>
        <begin position="225"/>
        <end position="245"/>
    </location>
</feature>
<gene>
    <name evidence="2" type="ORF">NIIDNTM18_23280</name>
</gene>
<feature type="region of interest" description="Disordered" evidence="1">
    <location>
        <begin position="223"/>
        <end position="245"/>
    </location>
</feature>